<protein>
    <submittedName>
        <fullName evidence="2">Conjugative transposon protein TraN</fullName>
    </submittedName>
</protein>
<feature type="signal peptide" evidence="1">
    <location>
        <begin position="1"/>
        <end position="20"/>
    </location>
</feature>
<sequence>MKQLLFVFTALLYGMLTATAQQSRIMENAQLPSFPLDITWHKTAVLIFPQPIKDADRGDAYVLAETFKDANNILKVKAGKKNFEESNLQVVTSDGKVYCFTVNYKDNIPARPIDMGRAMPYAPVTFPGVSLNSKQVEDLSVKVAETYAFLRGGRFHRYGLSLETQGVYVKDDVLFFQFRVKNETHIPFEPATIRFYIRDRARTKRTASQDTEIVPLNILQSGTPESDRGTTIVAAFPRFTIAENKYFGIEIMEKQGDRNPTNRIKQKKLLKAHSL</sequence>
<keyword evidence="1" id="KW-0732">Signal</keyword>
<evidence type="ECO:0000256" key="1">
    <source>
        <dbReference type="SAM" id="SignalP"/>
    </source>
</evidence>
<gene>
    <name evidence="2" type="primary">traN</name>
    <name evidence="2" type="ORF">HGH92_29740</name>
</gene>
<reference evidence="2 3" key="1">
    <citation type="submission" date="2020-04" db="EMBL/GenBank/DDBJ databases">
        <authorList>
            <person name="Yin C."/>
        </authorList>
    </citation>
    <scope>NUCLEOTIDE SEQUENCE [LARGE SCALE GENOMIC DNA]</scope>
    <source>
        <strain evidence="2 3">Ae27</strain>
    </source>
</reference>
<accession>A0A847S2A6</accession>
<keyword evidence="3" id="KW-1185">Reference proteome</keyword>
<dbReference type="InterPro" id="IPR022298">
    <property type="entry name" value="Conjug_transposon_TraN"/>
</dbReference>
<feature type="chain" id="PRO_5032503751" evidence="1">
    <location>
        <begin position="21"/>
        <end position="275"/>
    </location>
</feature>
<dbReference type="Pfam" id="PF13595">
    <property type="entry name" value="DUF4138"/>
    <property type="match status" value="1"/>
</dbReference>
<evidence type="ECO:0000313" key="3">
    <source>
        <dbReference type="Proteomes" id="UP000570474"/>
    </source>
</evidence>
<name>A0A847S2A6_9BACT</name>
<dbReference type="Proteomes" id="UP000570474">
    <property type="component" value="Unassembled WGS sequence"/>
</dbReference>
<comment type="caution">
    <text evidence="2">The sequence shown here is derived from an EMBL/GenBank/DDBJ whole genome shotgun (WGS) entry which is preliminary data.</text>
</comment>
<organism evidence="2 3">
    <name type="scientific">Chitinophaga varians</name>
    <dbReference type="NCBI Taxonomy" id="2202339"/>
    <lineage>
        <taxon>Bacteria</taxon>
        <taxon>Pseudomonadati</taxon>
        <taxon>Bacteroidota</taxon>
        <taxon>Chitinophagia</taxon>
        <taxon>Chitinophagales</taxon>
        <taxon>Chitinophagaceae</taxon>
        <taxon>Chitinophaga</taxon>
    </lineage>
</organism>
<proteinExistence type="predicted"/>
<dbReference type="NCBIfam" id="TIGR03780">
    <property type="entry name" value="Bac_Flav_CT_N"/>
    <property type="match status" value="1"/>
</dbReference>
<evidence type="ECO:0000313" key="2">
    <source>
        <dbReference type="EMBL" id="NLR68524.1"/>
    </source>
</evidence>
<dbReference type="RefSeq" id="WP_168874491.1">
    <property type="nucleotide sequence ID" value="NZ_JABAIA010000004.1"/>
</dbReference>
<dbReference type="EMBL" id="JABAIA010000004">
    <property type="protein sequence ID" value="NLR68524.1"/>
    <property type="molecule type" value="Genomic_DNA"/>
</dbReference>
<dbReference type="AlphaFoldDB" id="A0A847S2A6"/>